<evidence type="ECO:0000256" key="2">
    <source>
        <dbReference type="SAM" id="SignalP"/>
    </source>
</evidence>
<accession>A0A5B0HEA6</accession>
<feature type="compositionally biased region" description="Low complexity" evidence="1">
    <location>
        <begin position="41"/>
        <end position="59"/>
    </location>
</feature>
<gene>
    <name evidence="3" type="ORF">FVF58_07495</name>
</gene>
<dbReference type="AlphaFoldDB" id="A0A5B0HEA6"/>
<dbReference type="Proteomes" id="UP000325273">
    <property type="component" value="Unassembled WGS sequence"/>
</dbReference>
<feature type="chain" id="PRO_5023137885" description="Pentapeptide MXKDX repeat protein" evidence="2">
    <location>
        <begin position="22"/>
        <end position="99"/>
    </location>
</feature>
<feature type="compositionally biased region" description="Polar residues" evidence="1">
    <location>
        <begin position="60"/>
        <end position="99"/>
    </location>
</feature>
<feature type="signal peptide" evidence="2">
    <location>
        <begin position="1"/>
        <end position="21"/>
    </location>
</feature>
<keyword evidence="2" id="KW-0732">Signal</keyword>
<evidence type="ECO:0000313" key="4">
    <source>
        <dbReference type="Proteomes" id="UP000325273"/>
    </source>
</evidence>
<reference evidence="3 4" key="1">
    <citation type="submission" date="2019-08" db="EMBL/GenBank/DDBJ databases">
        <title>Paraburkholderia sp. DCY113.</title>
        <authorList>
            <person name="Kang J."/>
        </authorList>
    </citation>
    <scope>NUCLEOTIDE SEQUENCE [LARGE SCALE GENOMIC DNA]</scope>
    <source>
        <strain evidence="3 4">DCY113</strain>
    </source>
</reference>
<organism evidence="3 4">
    <name type="scientific">Paraburkholderia panacisoli</name>
    <dbReference type="NCBI Taxonomy" id="2603818"/>
    <lineage>
        <taxon>Bacteria</taxon>
        <taxon>Pseudomonadati</taxon>
        <taxon>Pseudomonadota</taxon>
        <taxon>Betaproteobacteria</taxon>
        <taxon>Burkholderiales</taxon>
        <taxon>Burkholderiaceae</taxon>
        <taxon>Paraburkholderia</taxon>
    </lineage>
</organism>
<keyword evidence="4" id="KW-1185">Reference proteome</keyword>
<evidence type="ECO:0000256" key="1">
    <source>
        <dbReference type="SAM" id="MobiDB-lite"/>
    </source>
</evidence>
<dbReference type="RefSeq" id="WP_149669268.1">
    <property type="nucleotide sequence ID" value="NZ_VTUZ01000004.1"/>
</dbReference>
<proteinExistence type="predicted"/>
<sequence length="99" mass="9372">MKFSKALLLSTLVAMSGAAFAQAGGGNGNGGNAGTGGSGNAHGAATAGPTAGGEPASGAMSSGTQKMQHMSKSKTQAQKPMNDTTSTPGANASSDTKGQ</sequence>
<feature type="region of interest" description="Disordered" evidence="1">
    <location>
        <begin position="20"/>
        <end position="99"/>
    </location>
</feature>
<name>A0A5B0HEA6_9BURK</name>
<dbReference type="EMBL" id="VTUZ01000004">
    <property type="protein sequence ID" value="KAA1013585.1"/>
    <property type="molecule type" value="Genomic_DNA"/>
</dbReference>
<comment type="caution">
    <text evidence="3">The sequence shown here is derived from an EMBL/GenBank/DDBJ whole genome shotgun (WGS) entry which is preliminary data.</text>
</comment>
<evidence type="ECO:0008006" key="5">
    <source>
        <dbReference type="Google" id="ProtNLM"/>
    </source>
</evidence>
<evidence type="ECO:0000313" key="3">
    <source>
        <dbReference type="EMBL" id="KAA1013585.1"/>
    </source>
</evidence>
<feature type="compositionally biased region" description="Gly residues" evidence="1">
    <location>
        <begin position="23"/>
        <end position="40"/>
    </location>
</feature>
<protein>
    <recommendedName>
        <fullName evidence="5">Pentapeptide MXKDX repeat protein</fullName>
    </recommendedName>
</protein>